<organism evidence="3">
    <name type="scientific">Fusarium oxysporum f. sp. melonis 26406</name>
    <dbReference type="NCBI Taxonomy" id="1089452"/>
    <lineage>
        <taxon>Eukaryota</taxon>
        <taxon>Fungi</taxon>
        <taxon>Dikarya</taxon>
        <taxon>Ascomycota</taxon>
        <taxon>Pezizomycotina</taxon>
        <taxon>Sordariomycetes</taxon>
        <taxon>Hypocreomycetidae</taxon>
        <taxon>Hypocreales</taxon>
        <taxon>Nectriaceae</taxon>
        <taxon>Fusarium</taxon>
        <taxon>Fusarium oxysporum species complex</taxon>
    </lineage>
</organism>
<dbReference type="Proteomes" id="UP000030703">
    <property type="component" value="Unassembled WGS sequence"/>
</dbReference>
<reference evidence="3" key="1">
    <citation type="submission" date="2012-04" db="EMBL/GenBank/DDBJ databases">
        <title>The Genome Sequence of Fusarium oxysporum melonis.</title>
        <authorList>
            <consortium name="The Broad Institute Genome Sequencing Platform"/>
            <person name="Ma L.-J."/>
            <person name="Gale L.R."/>
            <person name="Schwartz D.C."/>
            <person name="Zhou S."/>
            <person name="Corby-Kistler H."/>
            <person name="Young S.K."/>
            <person name="Zeng Q."/>
            <person name="Gargeya S."/>
            <person name="Fitzgerald M."/>
            <person name="Haas B."/>
            <person name="Abouelleil A."/>
            <person name="Alvarado L."/>
            <person name="Arachchi H.M."/>
            <person name="Berlin A."/>
            <person name="Brown A."/>
            <person name="Chapman S.B."/>
            <person name="Chen Z."/>
            <person name="Dunbar C."/>
            <person name="Freedman E."/>
            <person name="Gearin G."/>
            <person name="Goldberg J."/>
            <person name="Griggs A."/>
            <person name="Gujja S."/>
            <person name="Heiman D."/>
            <person name="Howarth C."/>
            <person name="Larson L."/>
            <person name="Lui A."/>
            <person name="MacDonald P.J.P."/>
            <person name="Montmayeur A."/>
            <person name="Murphy C."/>
            <person name="Neiman D."/>
            <person name="Pearson M."/>
            <person name="Priest M."/>
            <person name="Roberts A."/>
            <person name="Saif S."/>
            <person name="Shea T."/>
            <person name="Shenoy N."/>
            <person name="Sisk P."/>
            <person name="Stolte C."/>
            <person name="Sykes S."/>
            <person name="Wortman J."/>
            <person name="Nusbaum C."/>
            <person name="Birren B."/>
        </authorList>
    </citation>
    <scope>NUCLEOTIDE SEQUENCE</scope>
    <source>
        <strain evidence="3">26406</strain>
    </source>
</reference>
<dbReference type="Pfam" id="PF17784">
    <property type="entry name" value="Sulfotransfer_4"/>
    <property type="match status" value="1"/>
</dbReference>
<keyword evidence="2" id="KW-0812">Transmembrane</keyword>
<feature type="region of interest" description="Disordered" evidence="1">
    <location>
        <begin position="1"/>
        <end position="20"/>
    </location>
</feature>
<dbReference type="InterPro" id="IPR040632">
    <property type="entry name" value="Sulfotransfer_4"/>
</dbReference>
<dbReference type="InterPro" id="IPR027417">
    <property type="entry name" value="P-loop_NTPase"/>
</dbReference>
<dbReference type="EMBL" id="JH659413">
    <property type="protein sequence ID" value="EXK25256.1"/>
    <property type="molecule type" value="Genomic_DNA"/>
</dbReference>
<accession>W9ZVY3</accession>
<dbReference type="AlphaFoldDB" id="W9ZVY3"/>
<dbReference type="OrthoDB" id="408152at2759"/>
<dbReference type="SUPFAM" id="SSF52540">
    <property type="entry name" value="P-loop containing nucleoside triphosphate hydrolases"/>
    <property type="match status" value="1"/>
</dbReference>
<feature type="transmembrane region" description="Helical" evidence="2">
    <location>
        <begin position="266"/>
        <end position="285"/>
    </location>
</feature>
<dbReference type="HOGENOM" id="CLU_061199_0_1_1"/>
<feature type="compositionally biased region" description="Polar residues" evidence="1">
    <location>
        <begin position="1"/>
        <end position="12"/>
    </location>
</feature>
<keyword evidence="2" id="KW-0472">Membrane</keyword>
<proteinExistence type="predicted"/>
<dbReference type="VEuPathDB" id="FungiDB:FOMG_18075"/>
<evidence type="ECO:0008006" key="4">
    <source>
        <dbReference type="Google" id="ProtNLM"/>
    </source>
</evidence>
<evidence type="ECO:0000313" key="3">
    <source>
        <dbReference type="EMBL" id="EXK25256.1"/>
    </source>
</evidence>
<dbReference type="Gene3D" id="3.40.50.300">
    <property type="entry name" value="P-loop containing nucleotide triphosphate hydrolases"/>
    <property type="match status" value="1"/>
</dbReference>
<reference evidence="3" key="2">
    <citation type="submission" date="2012-05" db="EMBL/GenBank/DDBJ databases">
        <title>Annotation of the Genome Sequence of Fusarium oxysporum f. sp. melonis 26406.</title>
        <authorList>
            <consortium name="The Broad Institute Genomics Platform"/>
            <person name="Ma L.-J."/>
            <person name="Corby-Kistler H."/>
            <person name="Broz K."/>
            <person name="Gale L.R."/>
            <person name="Jonkers W."/>
            <person name="O'Donnell K."/>
            <person name="Ploetz R."/>
            <person name="Steinberg C."/>
            <person name="Schwartz D.C."/>
            <person name="VanEtten H."/>
            <person name="Zhou S."/>
            <person name="Young S.K."/>
            <person name="Zeng Q."/>
            <person name="Gargeya S."/>
            <person name="Fitzgerald M."/>
            <person name="Abouelleil A."/>
            <person name="Alvarado L."/>
            <person name="Chapman S.B."/>
            <person name="Gainer-Dewar J."/>
            <person name="Goldberg J."/>
            <person name="Griggs A."/>
            <person name="Gujja S."/>
            <person name="Hansen M."/>
            <person name="Howarth C."/>
            <person name="Imamovic A."/>
            <person name="Ireland A."/>
            <person name="Larimer J."/>
            <person name="McCowan C."/>
            <person name="Murphy C."/>
            <person name="Pearson M."/>
            <person name="Poon T.W."/>
            <person name="Priest M."/>
            <person name="Roberts A."/>
            <person name="Saif S."/>
            <person name="Shea T."/>
            <person name="Sykes S."/>
            <person name="Wortman J."/>
            <person name="Nusbaum C."/>
            <person name="Birren B."/>
        </authorList>
    </citation>
    <scope>NUCLEOTIDE SEQUENCE</scope>
    <source>
        <strain evidence="3">26406</strain>
    </source>
</reference>
<name>W9ZVY3_FUSOX</name>
<protein>
    <recommendedName>
        <fullName evidence="4">NAD dependent epimerase/dehydratase</fullName>
    </recommendedName>
</protein>
<evidence type="ECO:0000256" key="1">
    <source>
        <dbReference type="SAM" id="MobiDB-lite"/>
    </source>
</evidence>
<sequence>MASKNTQTPSGDTNGGDRDDGLKIIHAGLYRTGTASMSQAYRTLGYKSHHALDGIWTVPWGKVEQAAEATWPHLAKLPDYTYKHPGGSATPRPPFTRADWQDLWGQYDVVTDVACAFTFELIKAYPEAKVVIVERKFETWWPSFKSELLDSLYDITWLQAFLMVQILRLRAPKAMHKIHAGFFNTHDNSRESIERRARDAYEEYYRKVREVVLKERRLEYKLGDGWEPLCEFLGKDIPDVEFPRINDRESHAAELKRQRRGVLSNILKVVGPVVAVAAAVGAFYLRW</sequence>
<keyword evidence="2" id="KW-1133">Transmembrane helix</keyword>
<dbReference type="PANTHER" id="PTHR36978:SF4">
    <property type="entry name" value="P-LOOP CONTAINING NUCLEOSIDE TRIPHOSPHATE HYDROLASE PROTEIN"/>
    <property type="match status" value="1"/>
</dbReference>
<evidence type="ECO:0000256" key="2">
    <source>
        <dbReference type="SAM" id="Phobius"/>
    </source>
</evidence>
<gene>
    <name evidence="3" type="ORF">FOMG_18075</name>
</gene>
<dbReference type="PANTHER" id="PTHR36978">
    <property type="entry name" value="P-LOOP CONTAINING NUCLEOTIDE TRIPHOSPHATE HYDROLASE"/>
    <property type="match status" value="1"/>
</dbReference>